<protein>
    <submittedName>
        <fullName evidence="1">Uncharacterized protein</fullName>
    </submittedName>
</protein>
<dbReference type="AlphaFoldDB" id="A0A078M183"/>
<gene>
    <name evidence="1" type="ORF">BN1079_03180</name>
</gene>
<dbReference type="EMBL" id="CCSF01000001">
    <property type="protein sequence ID" value="CDZ95836.1"/>
    <property type="molecule type" value="Genomic_DNA"/>
</dbReference>
<reference evidence="1 2" key="1">
    <citation type="submission" date="2014-07" db="EMBL/GenBank/DDBJ databases">
        <authorList>
            <person name="Urmite Genomes Urmite Genomes"/>
        </authorList>
    </citation>
    <scope>NUCLEOTIDE SEQUENCE [LARGE SCALE GENOMIC DNA]</scope>
    <source>
        <strain evidence="1 2">20_BN</strain>
    </source>
</reference>
<accession>A0A078M183</accession>
<dbReference type="Proteomes" id="UP000053902">
    <property type="component" value="Unassembled WGS sequence"/>
</dbReference>
<evidence type="ECO:0000313" key="2">
    <source>
        <dbReference type="Proteomes" id="UP000053902"/>
    </source>
</evidence>
<dbReference type="HOGENOM" id="CLU_3357956_0_0_6"/>
<proteinExistence type="predicted"/>
<keyword evidence="2" id="KW-1185">Reference proteome</keyword>
<evidence type="ECO:0000313" key="1">
    <source>
        <dbReference type="EMBL" id="CDZ95836.1"/>
    </source>
</evidence>
<name>A0A078M183_9PSED</name>
<sequence length="36" mass="3858">MRSKPDNLLASYAPPTQIALVPIQLGPVMAYAQSDT</sequence>
<organism evidence="1 2">
    <name type="scientific">Pseudomonas saudiphocaensis</name>
    <dbReference type="NCBI Taxonomy" id="1499686"/>
    <lineage>
        <taxon>Bacteria</taxon>
        <taxon>Pseudomonadati</taxon>
        <taxon>Pseudomonadota</taxon>
        <taxon>Gammaproteobacteria</taxon>
        <taxon>Pseudomonadales</taxon>
        <taxon>Pseudomonadaceae</taxon>
        <taxon>Pseudomonas</taxon>
    </lineage>
</organism>